<sequence length="382" mass="41956">MTTTGKYTTLPDWLATLLWTLVALVVLDQALDRAFPLPADPRVPPSQVASYLDGGRSVEAKLRRMFSTHDTLAAPVTLSGWVDPVRWPADRPLESGRRFVTVFGPSFALAVGDTLESLHPHWQFRARGGPAAPVSHVYALWRVDRSRVHSDVAVLGILASSLRGVDAASGATWMFESPYPYTYPRWRVEGDSVSGEWPSLASSDSMRAALASPARWRAYEGELARTDAWYRPALFRASWLDHSVTFRLLRKAWAQRETRLHTARLHDRHGFKPGAEALRTARALAIQFAREVRADGGVPVVMLIEDRGYDDHLERALGADLRAAGVPCMSTHGIAPPTDPGTFTADAHFRGELNQRLAAALDSLIREASGPGGGNPSETVPR</sequence>
<reference evidence="1" key="1">
    <citation type="submission" date="2020-07" db="EMBL/GenBank/DDBJ databases">
        <title>Huge and variable diversity of episymbiotic CPR bacteria and DPANN archaea in groundwater ecosystems.</title>
        <authorList>
            <person name="He C.Y."/>
            <person name="Keren R."/>
            <person name="Whittaker M."/>
            <person name="Farag I.F."/>
            <person name="Doudna J."/>
            <person name="Cate J.H.D."/>
            <person name="Banfield J.F."/>
        </authorList>
    </citation>
    <scope>NUCLEOTIDE SEQUENCE</scope>
    <source>
        <strain evidence="1">NC_groundwater_1813_Pr3_B-0.1um_71_17</strain>
    </source>
</reference>
<evidence type="ECO:0000313" key="1">
    <source>
        <dbReference type="EMBL" id="MBI5168998.1"/>
    </source>
</evidence>
<evidence type="ECO:0000313" key="2">
    <source>
        <dbReference type="Proteomes" id="UP000696931"/>
    </source>
</evidence>
<comment type="caution">
    <text evidence="1">The sequence shown here is derived from an EMBL/GenBank/DDBJ whole genome shotgun (WGS) entry which is preliminary data.</text>
</comment>
<accession>A0A933SEL4</accession>
<dbReference type="Proteomes" id="UP000696931">
    <property type="component" value="Unassembled WGS sequence"/>
</dbReference>
<protein>
    <submittedName>
        <fullName evidence="1">Uncharacterized protein</fullName>
    </submittedName>
</protein>
<dbReference type="EMBL" id="JACRIW010000039">
    <property type="protein sequence ID" value="MBI5168998.1"/>
    <property type="molecule type" value="Genomic_DNA"/>
</dbReference>
<dbReference type="AlphaFoldDB" id="A0A933SEL4"/>
<gene>
    <name evidence="1" type="ORF">HZA61_05895</name>
</gene>
<name>A0A933SEL4_UNCEI</name>
<proteinExistence type="predicted"/>
<organism evidence="1 2">
    <name type="scientific">Eiseniibacteriota bacterium</name>
    <dbReference type="NCBI Taxonomy" id="2212470"/>
    <lineage>
        <taxon>Bacteria</taxon>
        <taxon>Candidatus Eiseniibacteriota</taxon>
    </lineage>
</organism>